<accession>A0A8S1AC69</accession>
<comment type="caution">
    <text evidence="1">The sequence shown here is derived from an EMBL/GenBank/DDBJ whole genome shotgun (WGS) entry which is preliminary data.</text>
</comment>
<reference evidence="3 4" key="1">
    <citation type="submission" date="2020-04" db="EMBL/GenBank/DDBJ databases">
        <authorList>
            <person name="Wallbank WR R."/>
            <person name="Pardo Diaz C."/>
            <person name="Kozak K."/>
            <person name="Martin S."/>
            <person name="Jiggins C."/>
            <person name="Moest M."/>
            <person name="Warren A I."/>
            <person name="Byers J.R.P. K."/>
            <person name="Montejo-Kovacevich G."/>
            <person name="Yen C E."/>
        </authorList>
    </citation>
    <scope>NUCLEOTIDE SEQUENCE [LARGE SCALE GENOMIC DNA]</scope>
</reference>
<gene>
    <name evidence="2" type="ORF">APLA_LOCUS10329</name>
    <name evidence="1" type="ORF">APLA_LOCUS9313</name>
</gene>
<protein>
    <submittedName>
        <fullName evidence="1">Uncharacterized protein</fullName>
    </submittedName>
</protein>
<proteinExistence type="predicted"/>
<sequence>MQKVEGQLRKDEDVRVCKDGARWSIGSARAMSVTIRRAGGRQHLRVYLTSTTRKSTCLFFILYSRGVLKKHTPIERTVSSFRCYTPILKNIRTHLN</sequence>
<evidence type="ECO:0000313" key="1">
    <source>
        <dbReference type="EMBL" id="CAB3243046.1"/>
    </source>
</evidence>
<dbReference type="EMBL" id="CADEBC010000519">
    <property type="protein sequence ID" value="CAB3243046.1"/>
    <property type="molecule type" value="Genomic_DNA"/>
</dbReference>
<evidence type="ECO:0000313" key="2">
    <source>
        <dbReference type="EMBL" id="CAB3243332.1"/>
    </source>
</evidence>
<dbReference type="AlphaFoldDB" id="A0A8S1AC69"/>
<name>A0A8S1AC69_ARCPL</name>
<dbReference type="Proteomes" id="UP000494256">
    <property type="component" value="Unassembled WGS sequence"/>
</dbReference>
<dbReference type="Proteomes" id="UP000494106">
    <property type="component" value="Unassembled WGS sequence"/>
</dbReference>
<dbReference type="EMBL" id="CADEBD010000314">
    <property type="protein sequence ID" value="CAB3243332.1"/>
    <property type="molecule type" value="Genomic_DNA"/>
</dbReference>
<dbReference type="OrthoDB" id="7509751at2759"/>
<evidence type="ECO:0000313" key="3">
    <source>
        <dbReference type="Proteomes" id="UP000494106"/>
    </source>
</evidence>
<keyword evidence="3" id="KW-1185">Reference proteome</keyword>
<evidence type="ECO:0000313" key="4">
    <source>
        <dbReference type="Proteomes" id="UP000494256"/>
    </source>
</evidence>
<organism evidence="1 3">
    <name type="scientific">Arctia plantaginis</name>
    <name type="common">Wood tiger moth</name>
    <name type="synonym">Phalaena plantaginis</name>
    <dbReference type="NCBI Taxonomy" id="874455"/>
    <lineage>
        <taxon>Eukaryota</taxon>
        <taxon>Metazoa</taxon>
        <taxon>Ecdysozoa</taxon>
        <taxon>Arthropoda</taxon>
        <taxon>Hexapoda</taxon>
        <taxon>Insecta</taxon>
        <taxon>Pterygota</taxon>
        <taxon>Neoptera</taxon>
        <taxon>Endopterygota</taxon>
        <taxon>Lepidoptera</taxon>
        <taxon>Glossata</taxon>
        <taxon>Ditrysia</taxon>
        <taxon>Noctuoidea</taxon>
        <taxon>Erebidae</taxon>
        <taxon>Arctiinae</taxon>
        <taxon>Arctia</taxon>
    </lineage>
</organism>